<dbReference type="EMBL" id="JACTNZ010000011">
    <property type="protein sequence ID" value="KAG5524370.1"/>
    <property type="molecule type" value="Genomic_DNA"/>
</dbReference>
<sequence length="417" mass="46932">MKGSSSCHHDTFLATTDHGFPSGFWLPLKHQEKEKQERSGSKEQQIIIYDAKKKNVERILILSGDHLYRMDYMDFVQGNKMQATIFGYIRILQNTLKMYHTYCITNATVGQTPGKFRFLENKYQLAINARTPIEEIQIDGLTLRTMRYNFTPITAISQVRVSDPKIDVLFAILEVGPLKVINDSYVVDVRVVDQGCMVNANKIRELPTTPTQLLLPNPTEESEAKITKIANLPVFIQKVEFLTVKGMARVIDFGQKFYYLACSICNKATNAYGDDNFRSNYCLQKVPALAETAWSKGYCLFLLLAFLGQVLLPVLHKLSEPKECTITLKAHMYNYAGVSQIKFKVHSISTEDITESQNRSEALLNLPSNAPNKKSKTTEHNASSSSFPAVDTPTVNSPTENPAATAKRTSKSHDNDK</sequence>
<evidence type="ECO:0000256" key="1">
    <source>
        <dbReference type="SAM" id="MobiDB-lite"/>
    </source>
</evidence>
<dbReference type="InterPro" id="IPR012340">
    <property type="entry name" value="NA-bd_OB-fold"/>
</dbReference>
<evidence type="ECO:0000313" key="2">
    <source>
        <dbReference type="EMBL" id="KAG5524370.1"/>
    </source>
</evidence>
<name>A0AAV6ICM3_9ERIC</name>
<reference evidence="2" key="1">
    <citation type="submission" date="2020-08" db="EMBL/GenBank/DDBJ databases">
        <title>Plant Genome Project.</title>
        <authorList>
            <person name="Zhang R.-G."/>
        </authorList>
    </citation>
    <scope>NUCLEOTIDE SEQUENCE</scope>
    <source>
        <strain evidence="2">WSP0</strain>
        <tissue evidence="2">Leaf</tissue>
    </source>
</reference>
<feature type="compositionally biased region" description="Polar residues" evidence="1">
    <location>
        <begin position="380"/>
        <end position="402"/>
    </location>
</feature>
<proteinExistence type="predicted"/>
<accession>A0AAV6ICM3</accession>
<keyword evidence="3" id="KW-1185">Reference proteome</keyword>
<dbReference type="Gene3D" id="2.40.50.140">
    <property type="entry name" value="Nucleic acid-binding proteins"/>
    <property type="match status" value="1"/>
</dbReference>
<evidence type="ECO:0000313" key="3">
    <source>
        <dbReference type="Proteomes" id="UP000823749"/>
    </source>
</evidence>
<feature type="region of interest" description="Disordered" evidence="1">
    <location>
        <begin position="364"/>
        <end position="417"/>
    </location>
</feature>
<dbReference type="AlphaFoldDB" id="A0AAV6ICM3"/>
<protein>
    <submittedName>
        <fullName evidence="2">Uncharacterized protein</fullName>
    </submittedName>
</protein>
<gene>
    <name evidence="2" type="ORF">RHGRI_031135</name>
</gene>
<dbReference type="Proteomes" id="UP000823749">
    <property type="component" value="Chromosome 11"/>
</dbReference>
<organism evidence="2 3">
    <name type="scientific">Rhododendron griersonianum</name>
    <dbReference type="NCBI Taxonomy" id="479676"/>
    <lineage>
        <taxon>Eukaryota</taxon>
        <taxon>Viridiplantae</taxon>
        <taxon>Streptophyta</taxon>
        <taxon>Embryophyta</taxon>
        <taxon>Tracheophyta</taxon>
        <taxon>Spermatophyta</taxon>
        <taxon>Magnoliopsida</taxon>
        <taxon>eudicotyledons</taxon>
        <taxon>Gunneridae</taxon>
        <taxon>Pentapetalae</taxon>
        <taxon>asterids</taxon>
        <taxon>Ericales</taxon>
        <taxon>Ericaceae</taxon>
        <taxon>Ericoideae</taxon>
        <taxon>Rhodoreae</taxon>
        <taxon>Rhododendron</taxon>
    </lineage>
</organism>
<comment type="caution">
    <text evidence="2">The sequence shown here is derived from an EMBL/GenBank/DDBJ whole genome shotgun (WGS) entry which is preliminary data.</text>
</comment>